<dbReference type="NCBIfam" id="TIGR00530">
    <property type="entry name" value="AGP_acyltrn"/>
    <property type="match status" value="1"/>
</dbReference>
<dbReference type="OrthoDB" id="202234at2759"/>
<dbReference type="InterPro" id="IPR002123">
    <property type="entry name" value="Plipid/glycerol_acylTrfase"/>
</dbReference>
<dbReference type="SUPFAM" id="SSF69593">
    <property type="entry name" value="Glycerol-3-phosphate (1)-acyltransferase"/>
    <property type="match status" value="1"/>
</dbReference>
<feature type="domain" description="Phospholipid/glycerol acyltransferase" evidence="6">
    <location>
        <begin position="74"/>
        <end position="191"/>
    </location>
</feature>
<keyword evidence="4" id="KW-0444">Lipid biosynthesis</keyword>
<evidence type="ECO:0000256" key="1">
    <source>
        <dbReference type="ARBA" id="ARBA00008655"/>
    </source>
</evidence>
<dbReference type="eggNOG" id="KOG2848">
    <property type="taxonomic scope" value="Eukaryota"/>
</dbReference>
<dbReference type="GeneID" id="11497178"/>
<dbReference type="GO" id="GO:0006654">
    <property type="term" value="P:phosphatidic acid biosynthetic process"/>
    <property type="evidence" value="ECO:0007669"/>
    <property type="project" value="TreeGrafter"/>
</dbReference>
<name>G0WC30_NAUDC</name>
<evidence type="ECO:0000259" key="6">
    <source>
        <dbReference type="SMART" id="SM00563"/>
    </source>
</evidence>
<keyword evidence="5" id="KW-0472">Membrane</keyword>
<keyword evidence="3 4" id="KW-0012">Acyltransferase</keyword>
<keyword evidence="5" id="KW-1133">Transmembrane helix</keyword>
<dbReference type="OMA" id="SKCTIQP"/>
<evidence type="ECO:0000256" key="2">
    <source>
        <dbReference type="ARBA" id="ARBA00022679"/>
    </source>
</evidence>
<protein>
    <recommendedName>
        <fullName evidence="4">1-acyl-sn-glycerol-3-phosphate acyltransferase</fullName>
        <ecNumber evidence="4">2.3.1.51</ecNumber>
    </recommendedName>
</protein>
<dbReference type="PANTHER" id="PTHR10434">
    <property type="entry name" value="1-ACYL-SN-GLYCEROL-3-PHOSPHATE ACYLTRANSFERASE"/>
    <property type="match status" value="1"/>
</dbReference>
<dbReference type="GO" id="GO:0003841">
    <property type="term" value="F:1-acylglycerol-3-phosphate O-acyltransferase activity"/>
    <property type="evidence" value="ECO:0007669"/>
    <property type="project" value="UniProtKB-UniRule"/>
</dbReference>
<dbReference type="STRING" id="1071378.G0WC30"/>
<accession>G0WC30</accession>
<keyword evidence="5" id="KW-0812">Transmembrane</keyword>
<dbReference type="KEGG" id="ndi:NDAI_0F00220"/>
<comment type="domain">
    <text evidence="4">The HXXXXD motif is essential for acyltransferase activity and may constitute the binding site for the phosphate moiety of the glycerol-3-phosphate.</text>
</comment>
<evidence type="ECO:0000256" key="3">
    <source>
        <dbReference type="ARBA" id="ARBA00023315"/>
    </source>
</evidence>
<dbReference type="SMART" id="SM00563">
    <property type="entry name" value="PlsC"/>
    <property type="match status" value="1"/>
</dbReference>
<dbReference type="GO" id="GO:0005783">
    <property type="term" value="C:endoplasmic reticulum"/>
    <property type="evidence" value="ECO:0007669"/>
    <property type="project" value="TreeGrafter"/>
</dbReference>
<dbReference type="HOGENOM" id="CLU_027938_10_0_1"/>
<evidence type="ECO:0000256" key="4">
    <source>
        <dbReference type="RuleBase" id="RU361267"/>
    </source>
</evidence>
<gene>
    <name evidence="7" type="primary">NDAI0F00220</name>
    <name evidence="7" type="ordered locus">NDAI_0F00220</name>
</gene>
<feature type="transmembrane region" description="Helical" evidence="5">
    <location>
        <begin position="12"/>
        <end position="35"/>
    </location>
</feature>
<keyword evidence="4" id="KW-1208">Phospholipid metabolism</keyword>
<dbReference type="EMBL" id="HE580272">
    <property type="protein sequence ID" value="CCD25341.1"/>
    <property type="molecule type" value="Genomic_DNA"/>
</dbReference>
<comment type="catalytic activity">
    <reaction evidence="4">
        <text>a 1-acyl-sn-glycero-3-phosphate + an acyl-CoA = a 1,2-diacyl-sn-glycero-3-phosphate + CoA</text>
        <dbReference type="Rhea" id="RHEA:19709"/>
        <dbReference type="ChEBI" id="CHEBI:57287"/>
        <dbReference type="ChEBI" id="CHEBI:57970"/>
        <dbReference type="ChEBI" id="CHEBI:58342"/>
        <dbReference type="ChEBI" id="CHEBI:58608"/>
        <dbReference type="EC" id="2.3.1.51"/>
    </reaction>
</comment>
<reference evidence="7 8" key="1">
    <citation type="journal article" date="2011" name="Proc. Natl. Acad. Sci. U.S.A.">
        <title>Evolutionary erosion of yeast sex chromosomes by mating-type switching accidents.</title>
        <authorList>
            <person name="Gordon J.L."/>
            <person name="Armisen D."/>
            <person name="Proux-Wera E."/>
            <person name="Oheigeartaigh S.S."/>
            <person name="Byrne K.P."/>
            <person name="Wolfe K.H."/>
        </authorList>
    </citation>
    <scope>NUCLEOTIDE SEQUENCE [LARGE SCALE GENOMIC DNA]</scope>
    <source>
        <strain evidence="8">ATCC 10597 / BCRC 20456 / CBS 421 / NBRC 0211 / NRRL Y-12639</strain>
    </source>
</reference>
<dbReference type="PANTHER" id="PTHR10434:SF11">
    <property type="entry name" value="1-ACYL-SN-GLYCEROL-3-PHOSPHATE ACYLTRANSFERASE"/>
    <property type="match status" value="1"/>
</dbReference>
<dbReference type="CDD" id="cd07989">
    <property type="entry name" value="LPLAT_AGPAT-like"/>
    <property type="match status" value="1"/>
</dbReference>
<evidence type="ECO:0000313" key="7">
    <source>
        <dbReference type="EMBL" id="CCD25341.1"/>
    </source>
</evidence>
<organism evidence="7 8">
    <name type="scientific">Naumovozyma dairenensis (strain ATCC 10597 / BCRC 20456 / CBS 421 / NBRC 0211 / NRRL Y-12639)</name>
    <name type="common">Saccharomyces dairenensis</name>
    <dbReference type="NCBI Taxonomy" id="1071378"/>
    <lineage>
        <taxon>Eukaryota</taxon>
        <taxon>Fungi</taxon>
        <taxon>Dikarya</taxon>
        <taxon>Ascomycota</taxon>
        <taxon>Saccharomycotina</taxon>
        <taxon>Saccharomycetes</taxon>
        <taxon>Saccharomycetales</taxon>
        <taxon>Saccharomycetaceae</taxon>
        <taxon>Naumovozyma</taxon>
    </lineage>
</organism>
<dbReference type="AlphaFoldDB" id="G0WC30"/>
<dbReference type="GO" id="GO:0016020">
    <property type="term" value="C:membrane"/>
    <property type="evidence" value="ECO:0007669"/>
    <property type="project" value="InterPro"/>
</dbReference>
<dbReference type="EC" id="2.3.1.51" evidence="4"/>
<keyword evidence="8" id="KW-1185">Reference proteome</keyword>
<keyword evidence="2 4" id="KW-0808">Transferase</keyword>
<dbReference type="InterPro" id="IPR004552">
    <property type="entry name" value="AGP_acyltrans"/>
</dbReference>
<evidence type="ECO:0000256" key="5">
    <source>
        <dbReference type="SAM" id="Phobius"/>
    </source>
</evidence>
<dbReference type="Proteomes" id="UP000000689">
    <property type="component" value="Chromosome 6"/>
</dbReference>
<dbReference type="RefSeq" id="XP_003670584.1">
    <property type="nucleotide sequence ID" value="XM_003670536.1"/>
</dbReference>
<sequence>MGLNVLYYLRCTLALVILSIAAIYGIIVSILCTIIGKQHLSQYLTARFYYTLMKYGMGIDVKIIGEENLSKLPYVLISNHQSELDVLMIGKTFPPGCTVTAKGALKRAPILGWFMSLSGTVFLDRTDRTKSVTTLNNSLTNIKKNKRAVCIFPEGTRSYSTELHMLPFKKGAFHLAQQGELPIVPVVVANTSSLLSHKWKTFNSGCMIVKVLKPIPTKGLKKEDITAFSEKVRSIMEKELKELGYCPANNITSLPPVVLELQKKNL</sequence>
<proteinExistence type="inferred from homology"/>
<comment type="similarity">
    <text evidence="1 4">Belongs to the 1-acyl-sn-glycerol-3-phosphate acyltransferase family.</text>
</comment>
<keyword evidence="4" id="KW-0443">Lipid metabolism</keyword>
<dbReference type="Pfam" id="PF01553">
    <property type="entry name" value="Acyltransferase"/>
    <property type="match status" value="1"/>
</dbReference>
<keyword evidence="4" id="KW-0594">Phospholipid biosynthesis</keyword>
<evidence type="ECO:0000313" key="8">
    <source>
        <dbReference type="Proteomes" id="UP000000689"/>
    </source>
</evidence>